<name>A0A1F5ZCR5_9BACT</name>
<dbReference type="InterPro" id="IPR007627">
    <property type="entry name" value="RNA_pol_sigma70_r2"/>
</dbReference>
<evidence type="ECO:0000256" key="5">
    <source>
        <dbReference type="SAM" id="MobiDB-lite"/>
    </source>
</evidence>
<dbReference type="InterPro" id="IPR014284">
    <property type="entry name" value="RNA_pol_sigma-70_dom"/>
</dbReference>
<dbReference type="EMBL" id="MFJC01000009">
    <property type="protein sequence ID" value="OGG09917.1"/>
    <property type="molecule type" value="Genomic_DNA"/>
</dbReference>
<dbReference type="InterPro" id="IPR050239">
    <property type="entry name" value="Sigma-70_RNA_pol_init_factors"/>
</dbReference>
<protein>
    <recommendedName>
        <fullName evidence="6">RNA polymerase sigma-70 region 2 domain-containing protein</fullName>
    </recommendedName>
</protein>
<proteinExistence type="predicted"/>
<keyword evidence="3" id="KW-0238">DNA-binding</keyword>
<dbReference type="PRINTS" id="PR00046">
    <property type="entry name" value="SIGMA70FCT"/>
</dbReference>
<reference evidence="7 8" key="1">
    <citation type="journal article" date="2016" name="Nat. Commun.">
        <title>Thousands of microbial genomes shed light on interconnected biogeochemical processes in an aquifer system.</title>
        <authorList>
            <person name="Anantharaman K."/>
            <person name="Brown C.T."/>
            <person name="Hug L.A."/>
            <person name="Sharon I."/>
            <person name="Castelle C.J."/>
            <person name="Probst A.J."/>
            <person name="Thomas B.C."/>
            <person name="Singh A."/>
            <person name="Wilkins M.J."/>
            <person name="Karaoz U."/>
            <person name="Brodie E.L."/>
            <person name="Williams K.H."/>
            <person name="Hubbard S.S."/>
            <person name="Banfield J.F."/>
        </authorList>
    </citation>
    <scope>NUCLEOTIDE SEQUENCE [LARGE SCALE GENOMIC DNA]</scope>
</reference>
<dbReference type="GO" id="GO:0016987">
    <property type="term" value="F:sigma factor activity"/>
    <property type="evidence" value="ECO:0007669"/>
    <property type="project" value="UniProtKB-KW"/>
</dbReference>
<gene>
    <name evidence="7" type="ORF">A2154_01850</name>
</gene>
<evidence type="ECO:0000256" key="3">
    <source>
        <dbReference type="ARBA" id="ARBA00023125"/>
    </source>
</evidence>
<evidence type="ECO:0000313" key="8">
    <source>
        <dbReference type="Proteomes" id="UP000176854"/>
    </source>
</evidence>
<dbReference type="GO" id="GO:0006352">
    <property type="term" value="P:DNA-templated transcription initiation"/>
    <property type="evidence" value="ECO:0007669"/>
    <property type="project" value="InterPro"/>
</dbReference>
<dbReference type="Proteomes" id="UP000176854">
    <property type="component" value="Unassembled WGS sequence"/>
</dbReference>
<dbReference type="NCBIfam" id="TIGR02937">
    <property type="entry name" value="sigma70-ECF"/>
    <property type="match status" value="1"/>
</dbReference>
<dbReference type="InterPro" id="IPR013325">
    <property type="entry name" value="RNA_pol_sigma_r2"/>
</dbReference>
<feature type="domain" description="RNA polymerase sigma-70 region 2" evidence="6">
    <location>
        <begin position="95"/>
        <end position="168"/>
    </location>
</feature>
<evidence type="ECO:0000313" key="7">
    <source>
        <dbReference type="EMBL" id="OGG09917.1"/>
    </source>
</evidence>
<accession>A0A1F5ZCR5</accession>
<dbReference type="SUPFAM" id="SSF88659">
    <property type="entry name" value="Sigma3 and sigma4 domains of RNA polymerase sigma factors"/>
    <property type="match status" value="1"/>
</dbReference>
<sequence>MTFRQIEQPGTEIHPRPRGNYIQTSGDGPAFDLYRIYIEDTWHELLEPERETELIGQVIDGRHAAAILGTDNLTIEKQEHLKEVIVWGQQARDELIRHNLRLVNSIAQKPWYSQFDQAVPLMDRIQAGTLGLIHAIDKFDTDKGKKLSTYATWWIRQMIEREIANTSRTIRLPVHIDDLAKRIKIIQYRYFQSFQQEMTPDELATIIGIDRTEVMKMQQAETVLSTDYYTSDQVDPVGDIVAVEPDFREDNRVQYYLEIQALEALMKSLPKPRDRLIVLLYLNLINQENFNAIWENFALSSLGDPLKQNIRQGLSENPDIYISYDFIGQLLGGLSRERIRQLYNEARAKMLVKIKTNKHLQELFADFLSTSGQNRKYRRTDR</sequence>
<organism evidence="7 8">
    <name type="scientific">Candidatus Gottesmanbacteria bacterium RBG_16_43_7</name>
    <dbReference type="NCBI Taxonomy" id="1798373"/>
    <lineage>
        <taxon>Bacteria</taxon>
        <taxon>Candidatus Gottesmaniibacteriota</taxon>
    </lineage>
</organism>
<feature type="region of interest" description="Disordered" evidence="5">
    <location>
        <begin position="1"/>
        <end position="22"/>
    </location>
</feature>
<keyword evidence="4" id="KW-0804">Transcription</keyword>
<evidence type="ECO:0000259" key="6">
    <source>
        <dbReference type="Pfam" id="PF04542"/>
    </source>
</evidence>
<dbReference type="AlphaFoldDB" id="A0A1F5ZCR5"/>
<evidence type="ECO:0000256" key="4">
    <source>
        <dbReference type="ARBA" id="ARBA00023163"/>
    </source>
</evidence>
<dbReference type="InterPro" id="IPR013324">
    <property type="entry name" value="RNA_pol_sigma_r3/r4-like"/>
</dbReference>
<comment type="caution">
    <text evidence="7">The sequence shown here is derived from an EMBL/GenBank/DDBJ whole genome shotgun (WGS) entry which is preliminary data.</text>
</comment>
<dbReference type="GO" id="GO:0003677">
    <property type="term" value="F:DNA binding"/>
    <property type="evidence" value="ECO:0007669"/>
    <property type="project" value="UniProtKB-KW"/>
</dbReference>
<keyword evidence="2" id="KW-0731">Sigma factor</keyword>
<dbReference type="STRING" id="1798373.A2154_01850"/>
<dbReference type="InterPro" id="IPR036388">
    <property type="entry name" value="WH-like_DNA-bd_sf"/>
</dbReference>
<keyword evidence="1" id="KW-0805">Transcription regulation</keyword>
<dbReference type="InterPro" id="IPR000943">
    <property type="entry name" value="RNA_pol_sigma70"/>
</dbReference>
<evidence type="ECO:0000256" key="2">
    <source>
        <dbReference type="ARBA" id="ARBA00023082"/>
    </source>
</evidence>
<dbReference type="PANTHER" id="PTHR30603">
    <property type="entry name" value="RNA POLYMERASE SIGMA FACTOR RPO"/>
    <property type="match status" value="1"/>
</dbReference>
<evidence type="ECO:0000256" key="1">
    <source>
        <dbReference type="ARBA" id="ARBA00023015"/>
    </source>
</evidence>
<dbReference type="Gene3D" id="1.10.10.10">
    <property type="entry name" value="Winged helix-like DNA-binding domain superfamily/Winged helix DNA-binding domain"/>
    <property type="match status" value="1"/>
</dbReference>
<dbReference type="Gene3D" id="1.10.601.10">
    <property type="entry name" value="RNA Polymerase Primary Sigma Factor"/>
    <property type="match status" value="1"/>
</dbReference>
<dbReference type="PANTHER" id="PTHR30603:SF47">
    <property type="entry name" value="RNA POLYMERASE SIGMA FACTOR SIGD, CHLOROPLASTIC"/>
    <property type="match status" value="1"/>
</dbReference>
<dbReference type="Pfam" id="PF04542">
    <property type="entry name" value="Sigma70_r2"/>
    <property type="match status" value="1"/>
</dbReference>
<dbReference type="SUPFAM" id="SSF88946">
    <property type="entry name" value="Sigma2 domain of RNA polymerase sigma factors"/>
    <property type="match status" value="1"/>
</dbReference>